<dbReference type="HOGENOM" id="CLU_039592_2_1_9"/>
<evidence type="ECO:0000313" key="5">
    <source>
        <dbReference type="EMBL" id="ACB86295.1"/>
    </source>
</evidence>
<reference evidence="5 6" key="2">
    <citation type="journal article" date="2011" name="J. Bacteriol.">
        <title>Complete genome sequence of the anaerobic, halophilic alkalithermophile Natranaerobius thermophilus JW/NM-WN-LF.</title>
        <authorList>
            <person name="Zhao B."/>
            <person name="Mesbah N.M."/>
            <person name="Dalin E."/>
            <person name="Goodwin L."/>
            <person name="Nolan M."/>
            <person name="Pitluck S."/>
            <person name="Chertkov O."/>
            <person name="Brettin T.S."/>
            <person name="Han J."/>
            <person name="Larimer F.W."/>
            <person name="Land M.L."/>
            <person name="Hauser L."/>
            <person name="Kyrpides N."/>
            <person name="Wiegel J."/>
        </authorList>
    </citation>
    <scope>NUCLEOTIDE SEQUENCE [LARGE SCALE GENOMIC DNA]</scope>
    <source>
        <strain evidence="6">ATCC BAA-1301 / DSM 18059 / JW/NM-WN-LF</strain>
    </source>
</reference>
<evidence type="ECO:0000259" key="3">
    <source>
        <dbReference type="Pfam" id="PF08541"/>
    </source>
</evidence>
<gene>
    <name evidence="5" type="ordered locus">Nther_2744</name>
</gene>
<evidence type="ECO:0000313" key="6">
    <source>
        <dbReference type="Proteomes" id="UP000001683"/>
    </source>
</evidence>
<dbReference type="EMBL" id="CP001034">
    <property type="protein sequence ID" value="ACB86295.1"/>
    <property type="molecule type" value="Genomic_DNA"/>
</dbReference>
<dbReference type="PANTHER" id="PTHR34069:SF2">
    <property type="entry name" value="BETA-KETOACYL-[ACYL-CARRIER-PROTEIN] SYNTHASE III"/>
    <property type="match status" value="1"/>
</dbReference>
<dbReference type="EC" id="2.3.1.41" evidence="5"/>
<dbReference type="STRING" id="457570.Nther_2744"/>
<dbReference type="eggNOG" id="COG0332">
    <property type="taxonomic scope" value="Bacteria"/>
</dbReference>
<sequence>MSDQQMNRNSIGIVSLATYIPDNFMTSQELANKSGVPQDVIEDKMGIKQKPIPGKEDHTCEMGIKAANRAIEKGEIDPENIDLVIYIGEEHKEWLLWTAGIKLQYEIGAENAWAFDISQRCGTGVVGIEIAKSLMMANPDINTVLLAGGYRNCDFIDYENPRVRFMYNLGSGGGAMILQKGLNKNKVLESSIITDGSLSEDVIVPAGGTKQPISSEAIKNKENYLDVTDPEGMKERLDEVSIKNFFKVIETAVEKSGYSTSDIDYLALLHMKKSAHKGVLEELNLSEKQSIYLEEYGHLGQFDQILSTELALEQGKITDGDLVVWVSAGIGYAWNASVIKWGN</sequence>
<dbReference type="SUPFAM" id="SSF53901">
    <property type="entry name" value="Thiolase-like"/>
    <property type="match status" value="2"/>
</dbReference>
<dbReference type="InterPro" id="IPR013751">
    <property type="entry name" value="ACP_syn_III_N"/>
</dbReference>
<dbReference type="InParanoid" id="B2A2S7"/>
<keyword evidence="1 5" id="KW-0808">Transferase</keyword>
<evidence type="ECO:0000256" key="1">
    <source>
        <dbReference type="ARBA" id="ARBA00022679"/>
    </source>
</evidence>
<protein>
    <submittedName>
        <fullName evidence="5">Beta-ketoacyl-acyl-carrier-protein synthase I</fullName>
        <ecNumber evidence="5">2.3.1.41</ecNumber>
    </submittedName>
</protein>
<name>B2A2S7_NATTJ</name>
<proteinExistence type="predicted"/>
<dbReference type="GO" id="GO:0004315">
    <property type="term" value="F:3-oxoacyl-[acyl-carrier-protein] synthase activity"/>
    <property type="evidence" value="ECO:0007669"/>
    <property type="project" value="UniProtKB-EC"/>
</dbReference>
<dbReference type="AlphaFoldDB" id="B2A2S7"/>
<accession>B2A2S7</accession>
<dbReference type="KEGG" id="nth:Nther_2744"/>
<feature type="domain" description="Beta-ketoacyl-[acyl-carrier-protein] synthase III N-terminal" evidence="4">
    <location>
        <begin position="115"/>
        <end position="196"/>
    </location>
</feature>
<organism evidence="5 6">
    <name type="scientific">Natranaerobius thermophilus (strain ATCC BAA-1301 / DSM 18059 / JW/NM-WN-LF)</name>
    <dbReference type="NCBI Taxonomy" id="457570"/>
    <lineage>
        <taxon>Bacteria</taxon>
        <taxon>Bacillati</taxon>
        <taxon>Bacillota</taxon>
        <taxon>Clostridia</taxon>
        <taxon>Natranaerobiales</taxon>
        <taxon>Natranaerobiaceae</taxon>
        <taxon>Natranaerobius</taxon>
    </lineage>
</organism>
<dbReference type="Proteomes" id="UP000001683">
    <property type="component" value="Chromosome"/>
</dbReference>
<dbReference type="Pfam" id="PF08541">
    <property type="entry name" value="ACP_syn_III_C"/>
    <property type="match status" value="1"/>
</dbReference>
<dbReference type="NCBIfam" id="NF005308">
    <property type="entry name" value="PRK06840.1"/>
    <property type="match status" value="1"/>
</dbReference>
<dbReference type="GO" id="GO:0044550">
    <property type="term" value="P:secondary metabolite biosynthetic process"/>
    <property type="evidence" value="ECO:0007669"/>
    <property type="project" value="TreeGrafter"/>
</dbReference>
<dbReference type="InterPro" id="IPR016039">
    <property type="entry name" value="Thiolase-like"/>
</dbReference>
<evidence type="ECO:0000256" key="2">
    <source>
        <dbReference type="ARBA" id="ARBA00023315"/>
    </source>
</evidence>
<dbReference type="Gene3D" id="3.40.47.10">
    <property type="match status" value="1"/>
</dbReference>
<dbReference type="InterPro" id="IPR013747">
    <property type="entry name" value="ACP_syn_III_C"/>
</dbReference>
<keyword evidence="2 5" id="KW-0012">Acyltransferase</keyword>
<evidence type="ECO:0000259" key="4">
    <source>
        <dbReference type="Pfam" id="PF08545"/>
    </source>
</evidence>
<dbReference type="Pfam" id="PF08545">
    <property type="entry name" value="ACP_syn_III"/>
    <property type="match status" value="1"/>
</dbReference>
<dbReference type="GO" id="GO:0006633">
    <property type="term" value="P:fatty acid biosynthetic process"/>
    <property type="evidence" value="ECO:0007669"/>
    <property type="project" value="InterPro"/>
</dbReference>
<feature type="domain" description="Beta-ketoacyl-[acyl-carrier-protein] synthase III C-terminal" evidence="3">
    <location>
        <begin position="254"/>
        <end position="341"/>
    </location>
</feature>
<dbReference type="PANTHER" id="PTHR34069">
    <property type="entry name" value="3-OXOACYL-[ACYL-CARRIER-PROTEIN] SYNTHASE 3"/>
    <property type="match status" value="1"/>
</dbReference>
<reference evidence="5 6" key="1">
    <citation type="submission" date="2008-04" db="EMBL/GenBank/DDBJ databases">
        <title>Complete sequence of chromosome of Natranaerobius thermophilus JW/NM-WN-LF.</title>
        <authorList>
            <consortium name="US DOE Joint Genome Institute"/>
            <person name="Copeland A."/>
            <person name="Lucas S."/>
            <person name="Lapidus A."/>
            <person name="Glavina del Rio T."/>
            <person name="Dalin E."/>
            <person name="Tice H."/>
            <person name="Bruce D."/>
            <person name="Goodwin L."/>
            <person name="Pitluck S."/>
            <person name="Chertkov O."/>
            <person name="Brettin T."/>
            <person name="Detter J.C."/>
            <person name="Han C."/>
            <person name="Kuske C.R."/>
            <person name="Schmutz J."/>
            <person name="Larimer F."/>
            <person name="Land M."/>
            <person name="Hauser L."/>
            <person name="Kyrpides N."/>
            <person name="Lykidis A."/>
            <person name="Mesbah N.M."/>
            <person name="Wiegel J."/>
        </authorList>
    </citation>
    <scope>NUCLEOTIDE SEQUENCE [LARGE SCALE GENOMIC DNA]</scope>
    <source>
        <strain evidence="6">ATCC BAA-1301 / DSM 18059 / JW/NM-WN-LF</strain>
    </source>
</reference>
<keyword evidence="6" id="KW-1185">Reference proteome</keyword>